<evidence type="ECO:0000313" key="3">
    <source>
        <dbReference type="Proteomes" id="UP000250744"/>
    </source>
</evidence>
<accession>A0A364NK06</accession>
<dbReference type="Pfam" id="PF07963">
    <property type="entry name" value="N_methyl"/>
    <property type="match status" value="1"/>
</dbReference>
<evidence type="ECO:0000256" key="1">
    <source>
        <dbReference type="SAM" id="Phobius"/>
    </source>
</evidence>
<dbReference type="InterPro" id="IPR012902">
    <property type="entry name" value="N_methyl_site"/>
</dbReference>
<keyword evidence="1" id="KW-1133">Transmembrane helix</keyword>
<evidence type="ECO:0008006" key="4">
    <source>
        <dbReference type="Google" id="ProtNLM"/>
    </source>
</evidence>
<keyword evidence="1" id="KW-0472">Membrane</keyword>
<dbReference type="AlphaFoldDB" id="A0A364NK06"/>
<reference evidence="2 3" key="1">
    <citation type="submission" date="2018-06" db="EMBL/GenBank/DDBJ databases">
        <title>Nitrincola tibetense sp. nov., isolated from Lake XuguoCo on Tibetan Plateau.</title>
        <authorList>
            <person name="Xing P."/>
        </authorList>
    </citation>
    <scope>NUCLEOTIDE SEQUENCE [LARGE SCALE GENOMIC DNA]</scope>
    <source>
        <strain evidence="3">xg18</strain>
    </source>
</reference>
<sequence length="141" mass="16064">MYISIASVRRLSSRLSIFALTKARSHQRGLSLLEVMLALALLSTGCLVITHFQLASLETSLSRYHMTRAQVYLSDLNESLWAVRCRPNTHYIQIVDQWLEASLTQELFEKINARANEQGLWISAQRQGESLVLPIEWAECS</sequence>
<keyword evidence="1" id="KW-0812">Transmembrane</keyword>
<organism evidence="2 3">
    <name type="scientific">Nitrincola tibetensis</name>
    <dbReference type="NCBI Taxonomy" id="2219697"/>
    <lineage>
        <taxon>Bacteria</taxon>
        <taxon>Pseudomonadati</taxon>
        <taxon>Pseudomonadota</taxon>
        <taxon>Gammaproteobacteria</taxon>
        <taxon>Oceanospirillales</taxon>
        <taxon>Oceanospirillaceae</taxon>
        <taxon>Nitrincola</taxon>
    </lineage>
</organism>
<protein>
    <recommendedName>
        <fullName evidence="4">Prepilin-type N-terminal cleavage/methylation domain-containing protein</fullName>
    </recommendedName>
</protein>
<dbReference type="RefSeq" id="WP_112159807.1">
    <property type="nucleotide sequence ID" value="NZ_QKRX01000010.1"/>
</dbReference>
<evidence type="ECO:0000313" key="2">
    <source>
        <dbReference type="EMBL" id="RAU17406.1"/>
    </source>
</evidence>
<gene>
    <name evidence="2" type="ORF">DN062_13380</name>
</gene>
<proteinExistence type="predicted"/>
<name>A0A364NK06_9GAMM</name>
<dbReference type="NCBIfam" id="TIGR02532">
    <property type="entry name" value="IV_pilin_GFxxxE"/>
    <property type="match status" value="1"/>
</dbReference>
<comment type="caution">
    <text evidence="2">The sequence shown here is derived from an EMBL/GenBank/DDBJ whole genome shotgun (WGS) entry which is preliminary data.</text>
</comment>
<keyword evidence="3" id="KW-1185">Reference proteome</keyword>
<dbReference type="Proteomes" id="UP000250744">
    <property type="component" value="Unassembled WGS sequence"/>
</dbReference>
<dbReference type="OrthoDB" id="9832778at2"/>
<feature type="transmembrane region" description="Helical" evidence="1">
    <location>
        <begin position="32"/>
        <end position="54"/>
    </location>
</feature>
<dbReference type="EMBL" id="QKRX01000010">
    <property type="protein sequence ID" value="RAU17406.1"/>
    <property type="molecule type" value="Genomic_DNA"/>
</dbReference>